<evidence type="ECO:0000313" key="4">
    <source>
        <dbReference type="EMBL" id="GIH87386.1"/>
    </source>
</evidence>
<dbReference type="Proteomes" id="UP000655044">
    <property type="component" value="Unassembled WGS sequence"/>
</dbReference>
<organism evidence="4 5">
    <name type="scientific">Planobispora rosea</name>
    <dbReference type="NCBI Taxonomy" id="35762"/>
    <lineage>
        <taxon>Bacteria</taxon>
        <taxon>Bacillati</taxon>
        <taxon>Actinomycetota</taxon>
        <taxon>Actinomycetes</taxon>
        <taxon>Streptosporangiales</taxon>
        <taxon>Streptosporangiaceae</taxon>
        <taxon>Planobispora</taxon>
    </lineage>
</organism>
<evidence type="ECO:0000259" key="3">
    <source>
        <dbReference type="SMART" id="SM00829"/>
    </source>
</evidence>
<dbReference type="InterPro" id="IPR011032">
    <property type="entry name" value="GroES-like_sf"/>
</dbReference>
<name>A0A8J3S2S8_PLARO</name>
<gene>
    <name evidence="4" type="ORF">Pro02_57940</name>
</gene>
<dbReference type="Pfam" id="PF00107">
    <property type="entry name" value="ADH_zinc_N"/>
    <property type="match status" value="1"/>
</dbReference>
<proteinExistence type="predicted"/>
<dbReference type="SUPFAM" id="SSF51735">
    <property type="entry name" value="NAD(P)-binding Rossmann-fold domains"/>
    <property type="match status" value="1"/>
</dbReference>
<dbReference type="RefSeq" id="WP_189243433.1">
    <property type="nucleotide sequence ID" value="NZ_BMQP01000039.1"/>
</dbReference>
<dbReference type="InterPro" id="IPR036291">
    <property type="entry name" value="NAD(P)-bd_dom_sf"/>
</dbReference>
<dbReference type="GO" id="GO:0070402">
    <property type="term" value="F:NADPH binding"/>
    <property type="evidence" value="ECO:0007669"/>
    <property type="project" value="TreeGrafter"/>
</dbReference>
<dbReference type="Gene3D" id="3.40.50.720">
    <property type="entry name" value="NAD(P)-binding Rossmann-like Domain"/>
    <property type="match status" value="1"/>
</dbReference>
<dbReference type="SUPFAM" id="SSF50129">
    <property type="entry name" value="GroES-like"/>
    <property type="match status" value="1"/>
</dbReference>
<evidence type="ECO:0000313" key="5">
    <source>
        <dbReference type="Proteomes" id="UP000655044"/>
    </source>
</evidence>
<keyword evidence="5" id="KW-1185">Reference proteome</keyword>
<keyword evidence="1" id="KW-0521">NADP</keyword>
<protein>
    <submittedName>
        <fullName evidence="4">Oxidoreductase</fullName>
    </submittedName>
</protein>
<dbReference type="PANTHER" id="PTHR48106">
    <property type="entry name" value="QUINONE OXIDOREDUCTASE PIG3-RELATED"/>
    <property type="match status" value="1"/>
</dbReference>
<feature type="domain" description="Enoyl reductase (ER)" evidence="3">
    <location>
        <begin position="10"/>
        <end position="319"/>
    </location>
</feature>
<evidence type="ECO:0000256" key="1">
    <source>
        <dbReference type="ARBA" id="ARBA00022857"/>
    </source>
</evidence>
<dbReference type="InterPro" id="IPR013154">
    <property type="entry name" value="ADH-like_N"/>
</dbReference>
<reference evidence="4" key="1">
    <citation type="submission" date="2021-01" db="EMBL/GenBank/DDBJ databases">
        <title>Whole genome shotgun sequence of Planobispora rosea NBRC 15558.</title>
        <authorList>
            <person name="Komaki H."/>
            <person name="Tamura T."/>
        </authorList>
    </citation>
    <scope>NUCLEOTIDE SEQUENCE</scope>
    <source>
        <strain evidence="4">NBRC 15558</strain>
    </source>
</reference>
<dbReference type="AlphaFoldDB" id="A0A8J3S2S8"/>
<dbReference type="InterPro" id="IPR020843">
    <property type="entry name" value="ER"/>
</dbReference>
<dbReference type="SMART" id="SM00829">
    <property type="entry name" value="PKS_ER"/>
    <property type="match status" value="1"/>
</dbReference>
<dbReference type="Gene3D" id="3.90.180.10">
    <property type="entry name" value="Medium-chain alcohol dehydrogenases, catalytic domain"/>
    <property type="match status" value="1"/>
</dbReference>
<comment type="caution">
    <text evidence="4">The sequence shown here is derived from an EMBL/GenBank/DDBJ whole genome shotgun (WGS) entry which is preliminary data.</text>
</comment>
<dbReference type="Pfam" id="PF08240">
    <property type="entry name" value="ADH_N"/>
    <property type="match status" value="1"/>
</dbReference>
<sequence length="321" mass="32751">MKAVKQYAFGGPHVLVHEDVDEPRPGPWQVRIKVAAAGVSRLDLAVRAGVHPWSPTLPIIPGREVAGVVEALGDGVPSRWLGRRVVTCLGLAGGGYAELAVREVAAVHEIGDEVPDEAAVAAVVTGRTAVGVLDAARVAAGDVVLVLGAAGGVGGMLVQAAANLGATVVGVAGGPARSAAARRHGAAVPVDHHEPGWAGRVTRELAGRPVTTLLDGVGGELGRQAVDLLGYGGRAVVFGWASGTPVEVPARDLYERELTLRGAPGPAPGSGGVRRLEERALAAVRDGVITPLVRRFPLAEAATAHAELESRRATGKIILVP</sequence>
<dbReference type="GO" id="GO:0016651">
    <property type="term" value="F:oxidoreductase activity, acting on NAD(P)H"/>
    <property type="evidence" value="ECO:0007669"/>
    <property type="project" value="TreeGrafter"/>
</dbReference>
<dbReference type="EMBL" id="BOOI01000058">
    <property type="protein sequence ID" value="GIH87386.1"/>
    <property type="molecule type" value="Genomic_DNA"/>
</dbReference>
<keyword evidence="2" id="KW-0560">Oxidoreductase</keyword>
<dbReference type="InterPro" id="IPR013149">
    <property type="entry name" value="ADH-like_C"/>
</dbReference>
<evidence type="ECO:0000256" key="2">
    <source>
        <dbReference type="ARBA" id="ARBA00023002"/>
    </source>
</evidence>
<accession>A0A8J3S2S8</accession>